<dbReference type="EMBL" id="LFML01000041">
    <property type="protein sequence ID" value="KMO97841.1"/>
    <property type="molecule type" value="Genomic_DNA"/>
</dbReference>
<name>A0A0J7AL03_9ACTN</name>
<proteinExistence type="predicted"/>
<keyword evidence="2" id="KW-1185">Reference proteome</keyword>
<organism evidence="1 2">
    <name type="scientific">Streptomyces roseus</name>
    <dbReference type="NCBI Taxonomy" id="66430"/>
    <lineage>
        <taxon>Bacteria</taxon>
        <taxon>Bacillati</taxon>
        <taxon>Actinomycetota</taxon>
        <taxon>Actinomycetes</taxon>
        <taxon>Kitasatosporales</taxon>
        <taxon>Streptomycetaceae</taxon>
        <taxon>Streptomyces</taxon>
    </lineage>
</organism>
<dbReference type="RefSeq" id="WP_048476348.1">
    <property type="nucleotide sequence ID" value="NZ_JBIRUD010000001.1"/>
</dbReference>
<reference evidence="1 2" key="1">
    <citation type="submission" date="2015-06" db="EMBL/GenBank/DDBJ databases">
        <title>Recapitulation of the evolution of biosynthetic gene clusters reveals hidden chemical diversity on bacterial genomes.</title>
        <authorList>
            <person name="Cruz-Morales P."/>
            <person name="Martinez-Guerrero C."/>
            <person name="Morales-Escalante M.A."/>
            <person name="Yanez-Guerra L.A."/>
            <person name="Kopp J.F."/>
            <person name="Feldmann J."/>
            <person name="Ramos-Aboites H.E."/>
            <person name="Barona-Gomez F."/>
        </authorList>
    </citation>
    <scope>NUCLEOTIDE SEQUENCE [LARGE SCALE GENOMIC DNA]</scope>
    <source>
        <strain evidence="1 2">ATCC 31245</strain>
    </source>
</reference>
<dbReference type="InterPro" id="IPR046045">
    <property type="entry name" value="DUF6003"/>
</dbReference>
<gene>
    <name evidence="1" type="ORF">ACS04_10885</name>
</gene>
<accession>A0A0J7AL03</accession>
<evidence type="ECO:0000313" key="1">
    <source>
        <dbReference type="EMBL" id="KMO97841.1"/>
    </source>
</evidence>
<dbReference type="Proteomes" id="UP000035932">
    <property type="component" value="Unassembled WGS sequence"/>
</dbReference>
<evidence type="ECO:0000313" key="2">
    <source>
        <dbReference type="Proteomes" id="UP000035932"/>
    </source>
</evidence>
<comment type="caution">
    <text evidence="1">The sequence shown here is derived from an EMBL/GenBank/DDBJ whole genome shotgun (WGS) entry which is preliminary data.</text>
</comment>
<dbReference type="PATRIC" id="fig|66430.4.peg.4565"/>
<dbReference type="OrthoDB" id="4285286at2"/>
<dbReference type="AlphaFoldDB" id="A0A0J7AL03"/>
<dbReference type="Pfam" id="PF19466">
    <property type="entry name" value="DUF6003"/>
    <property type="match status" value="1"/>
</dbReference>
<protein>
    <submittedName>
        <fullName evidence="1">Uncharacterized protein</fullName>
    </submittedName>
</protein>
<sequence length="141" mass="15149">MTDDAYLFLAMTSDGWQGTPLALIGELECLETPAVRAWFTAQGVSPASPAVRVVPPEQTGLIPEGAERLPVPLGEEELERVRRATATDRVAGIEEELLAFRDSEDNRDGLLRRALAAGVPAHRIVELSGVDPTTLSSASRD</sequence>